<feature type="compositionally biased region" description="Low complexity" evidence="1">
    <location>
        <begin position="171"/>
        <end position="182"/>
    </location>
</feature>
<proteinExistence type="predicted"/>
<dbReference type="OrthoDB" id="4991875at2759"/>
<organism evidence="2 3">
    <name type="scientific">Friedmanniomyces simplex</name>
    <dbReference type="NCBI Taxonomy" id="329884"/>
    <lineage>
        <taxon>Eukaryota</taxon>
        <taxon>Fungi</taxon>
        <taxon>Dikarya</taxon>
        <taxon>Ascomycota</taxon>
        <taxon>Pezizomycotina</taxon>
        <taxon>Dothideomycetes</taxon>
        <taxon>Dothideomycetidae</taxon>
        <taxon>Mycosphaerellales</taxon>
        <taxon>Teratosphaeriaceae</taxon>
        <taxon>Friedmanniomyces</taxon>
    </lineage>
</organism>
<dbReference type="EMBL" id="NAJQ01000036">
    <property type="protein sequence ID" value="TKA82313.1"/>
    <property type="molecule type" value="Genomic_DNA"/>
</dbReference>
<evidence type="ECO:0000256" key="1">
    <source>
        <dbReference type="SAM" id="MobiDB-lite"/>
    </source>
</evidence>
<evidence type="ECO:0000313" key="2">
    <source>
        <dbReference type="EMBL" id="TKA82313.1"/>
    </source>
</evidence>
<gene>
    <name evidence="2" type="ORF">B0A55_01443</name>
</gene>
<reference evidence="2 3" key="1">
    <citation type="submission" date="2017-03" db="EMBL/GenBank/DDBJ databases">
        <title>Genomes of endolithic fungi from Antarctica.</title>
        <authorList>
            <person name="Coleine C."/>
            <person name="Masonjones S."/>
            <person name="Stajich J.E."/>
        </authorList>
    </citation>
    <scope>NUCLEOTIDE SEQUENCE [LARGE SCALE GENOMIC DNA]</scope>
    <source>
        <strain evidence="2 3">CCFEE 5184</strain>
    </source>
</reference>
<dbReference type="STRING" id="329884.A0A4U0Y2J2"/>
<feature type="region of interest" description="Disordered" evidence="1">
    <location>
        <begin position="168"/>
        <end position="188"/>
    </location>
</feature>
<name>A0A4U0Y2J2_9PEZI</name>
<protein>
    <submittedName>
        <fullName evidence="2">Uncharacterized protein</fullName>
    </submittedName>
</protein>
<dbReference type="Proteomes" id="UP000309340">
    <property type="component" value="Unassembled WGS sequence"/>
</dbReference>
<dbReference type="AlphaFoldDB" id="A0A4U0Y2J2"/>
<keyword evidence="3" id="KW-1185">Reference proteome</keyword>
<comment type="caution">
    <text evidence="2">The sequence shown here is derived from an EMBL/GenBank/DDBJ whole genome shotgun (WGS) entry which is preliminary data.</text>
</comment>
<sequence>MASHALAQSTTAPTTVSIYLPFDGDNLAASVITAAPTATVYAIGCEVQSGACAPGCSLDSSVTVTEGESTLRYTWSNGMHAAVAATGASLVPDVTTVACSLYGGTRATSAVCTAYSAVMAAGIPGGPGMPPGGMMNNGTQTTTLASSQISYIPITLNAPNTMAATMGGSGTNTVSGPTSSSSSGGGGATNAGSAIKATRYVASLAAAGVAGAFMVVL</sequence>
<accession>A0A4U0Y2J2</accession>
<evidence type="ECO:0000313" key="3">
    <source>
        <dbReference type="Proteomes" id="UP000309340"/>
    </source>
</evidence>